<proteinExistence type="predicted"/>
<accession>A0A1Q5UML4</accession>
<dbReference type="AlphaFoldDB" id="A0A1Q5UML4"/>
<protein>
    <recommendedName>
        <fullName evidence="3">F-box domain-containing protein</fullName>
    </recommendedName>
</protein>
<gene>
    <name evidence="1" type="ORF">PENSUB_579</name>
</gene>
<evidence type="ECO:0000313" key="1">
    <source>
        <dbReference type="EMBL" id="OKP13736.1"/>
    </source>
</evidence>
<evidence type="ECO:0008006" key="3">
    <source>
        <dbReference type="Google" id="ProtNLM"/>
    </source>
</evidence>
<reference evidence="1 2" key="1">
    <citation type="submission" date="2016-10" db="EMBL/GenBank/DDBJ databases">
        <title>Genome sequence of the ascomycete fungus Penicillium subrubescens.</title>
        <authorList>
            <person name="De Vries R.P."/>
            <person name="Peng M."/>
            <person name="Dilokpimol A."/>
            <person name="Hilden K."/>
            <person name="Makela M.R."/>
            <person name="Grigoriev I."/>
            <person name="Riley R."/>
            <person name="Granchi Z."/>
        </authorList>
    </citation>
    <scope>NUCLEOTIDE SEQUENCE [LARGE SCALE GENOMIC DNA]</scope>
    <source>
        <strain evidence="1 2">CBS 132785</strain>
    </source>
</reference>
<keyword evidence="2" id="KW-1185">Reference proteome</keyword>
<dbReference type="PANTHER" id="PTHR42085:SF1">
    <property type="entry name" value="F-BOX DOMAIN-CONTAINING PROTEIN"/>
    <property type="match status" value="1"/>
</dbReference>
<dbReference type="EMBL" id="MNBE01000126">
    <property type="protein sequence ID" value="OKP13736.1"/>
    <property type="molecule type" value="Genomic_DNA"/>
</dbReference>
<organism evidence="1 2">
    <name type="scientific">Penicillium subrubescens</name>
    <dbReference type="NCBI Taxonomy" id="1316194"/>
    <lineage>
        <taxon>Eukaryota</taxon>
        <taxon>Fungi</taxon>
        <taxon>Dikarya</taxon>
        <taxon>Ascomycota</taxon>
        <taxon>Pezizomycotina</taxon>
        <taxon>Eurotiomycetes</taxon>
        <taxon>Eurotiomycetidae</taxon>
        <taxon>Eurotiales</taxon>
        <taxon>Aspergillaceae</taxon>
        <taxon>Penicillium</taxon>
    </lineage>
</organism>
<name>A0A1Q5UML4_9EURO</name>
<sequence length="239" mass="27841">MPANFLNLPGELRNKIYGYVLLREDPIDPCWSGDRELELNVLRTNKTVYKEAKSLLFGQNHFDFIECNFQMIARFLDRIGHDSANHIQHIRIDFPVHRYLDDEDGMKDDSRRTLEKLQSSCANLRTLTTSPRSKGGLEPRLGENGGPQIVAEAFAEIDALFRAISSLQEIIVEVYKDGISDFSRKEMESHGWVIRVVEEEWDERSWGDFEDDDNFYSDDYDVDDYDIDNDSDFWRRAAD</sequence>
<dbReference type="PANTHER" id="PTHR42085">
    <property type="entry name" value="F-BOX DOMAIN-CONTAINING PROTEIN"/>
    <property type="match status" value="1"/>
</dbReference>
<evidence type="ECO:0000313" key="2">
    <source>
        <dbReference type="Proteomes" id="UP000186955"/>
    </source>
</evidence>
<comment type="caution">
    <text evidence="1">The sequence shown here is derived from an EMBL/GenBank/DDBJ whole genome shotgun (WGS) entry which is preliminary data.</text>
</comment>
<dbReference type="InterPro" id="IPR038883">
    <property type="entry name" value="AN11006-like"/>
</dbReference>
<dbReference type="OrthoDB" id="62952at2759"/>
<dbReference type="Proteomes" id="UP000186955">
    <property type="component" value="Unassembled WGS sequence"/>
</dbReference>